<feature type="compositionally biased region" description="Low complexity" evidence="1">
    <location>
        <begin position="24"/>
        <end position="51"/>
    </location>
</feature>
<reference evidence="3" key="1">
    <citation type="journal article" date="2019" name="Int. J. Syst. Evol. Microbiol.">
        <title>The Global Catalogue of Microorganisms (GCM) 10K type strain sequencing project: providing services to taxonomists for standard genome sequencing and annotation.</title>
        <authorList>
            <consortium name="The Broad Institute Genomics Platform"/>
            <consortium name="The Broad Institute Genome Sequencing Center for Infectious Disease"/>
            <person name="Wu L."/>
            <person name="Ma J."/>
        </authorList>
    </citation>
    <scope>NUCLEOTIDE SEQUENCE [LARGE SCALE GENOMIC DNA]</scope>
    <source>
        <strain evidence="3">JCM 17563</strain>
    </source>
</reference>
<evidence type="ECO:0000313" key="3">
    <source>
        <dbReference type="Proteomes" id="UP001500235"/>
    </source>
</evidence>
<feature type="region of interest" description="Disordered" evidence="1">
    <location>
        <begin position="214"/>
        <end position="233"/>
    </location>
</feature>
<keyword evidence="3" id="KW-1185">Reference proteome</keyword>
<name>A0ABP7SZ29_9SPHN</name>
<proteinExistence type="predicted"/>
<dbReference type="RefSeq" id="WP_344707031.1">
    <property type="nucleotide sequence ID" value="NZ_BAABBQ010000001.1"/>
</dbReference>
<dbReference type="Proteomes" id="UP001500235">
    <property type="component" value="Unassembled WGS sequence"/>
</dbReference>
<organism evidence="2 3">
    <name type="scientific">Sphingomonas swuensis</name>
    <dbReference type="NCBI Taxonomy" id="977800"/>
    <lineage>
        <taxon>Bacteria</taxon>
        <taxon>Pseudomonadati</taxon>
        <taxon>Pseudomonadota</taxon>
        <taxon>Alphaproteobacteria</taxon>
        <taxon>Sphingomonadales</taxon>
        <taxon>Sphingomonadaceae</taxon>
        <taxon>Sphingomonas</taxon>
    </lineage>
</organism>
<dbReference type="EMBL" id="BAABBQ010000001">
    <property type="protein sequence ID" value="GAA4018508.1"/>
    <property type="molecule type" value="Genomic_DNA"/>
</dbReference>
<comment type="caution">
    <text evidence="2">The sequence shown here is derived from an EMBL/GenBank/DDBJ whole genome shotgun (WGS) entry which is preliminary data.</text>
</comment>
<feature type="region of interest" description="Disordered" evidence="1">
    <location>
        <begin position="1"/>
        <end position="101"/>
    </location>
</feature>
<evidence type="ECO:0000313" key="2">
    <source>
        <dbReference type="EMBL" id="GAA4018508.1"/>
    </source>
</evidence>
<protein>
    <submittedName>
        <fullName evidence="2">Uncharacterized protein</fullName>
    </submittedName>
</protein>
<sequence>MADNKSGLPEGTDTVIEGGGMGRTSTTSQGHSPSTTTSSTGGRTTTPSGDSQTDALITGSTGSSGSSGSAGSSGSSGSAGSSGSSGSSGSDGSSGGIRGMVGNVTTKARDEAANRARGFVGEGLKSGSTTLGSIAGIIEETVDQIGEKLGPQYGDYARSASQSIQRYATTLENKNPDELVDDARAIIRKSPAVAITGAAILGFGLVRLLKAGIPQEGSNGTRDRQSDRTGSTR</sequence>
<evidence type="ECO:0000256" key="1">
    <source>
        <dbReference type="SAM" id="MobiDB-lite"/>
    </source>
</evidence>
<feature type="compositionally biased region" description="Low complexity" evidence="1">
    <location>
        <begin position="58"/>
        <end position="91"/>
    </location>
</feature>
<gene>
    <name evidence="2" type="ORF">GCM10022280_17530</name>
</gene>
<accession>A0ABP7SZ29</accession>